<feature type="binding site" evidence="12">
    <location>
        <begin position="19"/>
        <end position="26"/>
    </location>
    <ligand>
        <name>ATP</name>
        <dbReference type="ChEBI" id="CHEBI:30616"/>
    </ligand>
</feature>
<evidence type="ECO:0000256" key="2">
    <source>
        <dbReference type="ARBA" id="ARBA00012980"/>
    </source>
</evidence>
<comment type="function">
    <text evidence="11 12">Phosphorylation of dTMP to form dTDP in both de novo and salvage pathways of dTTP synthesis.</text>
</comment>
<keyword evidence="7 12" id="KW-0418">Kinase</keyword>
<dbReference type="Proteomes" id="UP000236919">
    <property type="component" value="Unassembled WGS sequence"/>
</dbReference>
<evidence type="ECO:0000256" key="3">
    <source>
        <dbReference type="ARBA" id="ARBA00017144"/>
    </source>
</evidence>
<evidence type="ECO:0000256" key="1">
    <source>
        <dbReference type="ARBA" id="ARBA00009776"/>
    </source>
</evidence>
<feature type="domain" description="Thymidylate kinase-like" evidence="13">
    <location>
        <begin position="17"/>
        <end position="210"/>
    </location>
</feature>
<proteinExistence type="inferred from homology"/>
<dbReference type="GO" id="GO:0005829">
    <property type="term" value="C:cytosol"/>
    <property type="evidence" value="ECO:0007669"/>
    <property type="project" value="TreeGrafter"/>
</dbReference>
<evidence type="ECO:0000313" key="14">
    <source>
        <dbReference type="EMBL" id="POR55291.1"/>
    </source>
</evidence>
<organism evidence="14 15">
    <name type="scientific">Bosea psychrotolerans</name>
    <dbReference type="NCBI Taxonomy" id="1871628"/>
    <lineage>
        <taxon>Bacteria</taxon>
        <taxon>Pseudomonadati</taxon>
        <taxon>Pseudomonadota</taxon>
        <taxon>Alphaproteobacteria</taxon>
        <taxon>Hyphomicrobiales</taxon>
        <taxon>Boseaceae</taxon>
        <taxon>Bosea</taxon>
    </lineage>
</organism>
<keyword evidence="5 12" id="KW-0545">Nucleotide biosynthesis</keyword>
<evidence type="ECO:0000256" key="10">
    <source>
        <dbReference type="ARBA" id="ARBA00048743"/>
    </source>
</evidence>
<name>A0A2S4MKT7_9HYPH</name>
<evidence type="ECO:0000259" key="13">
    <source>
        <dbReference type="Pfam" id="PF02223"/>
    </source>
</evidence>
<dbReference type="FunFam" id="3.40.50.300:FF:000225">
    <property type="entry name" value="Thymidylate kinase"/>
    <property type="match status" value="1"/>
</dbReference>
<gene>
    <name evidence="12" type="primary">tmk</name>
    <name evidence="14" type="ORF">CYD53_102176</name>
</gene>
<dbReference type="PANTHER" id="PTHR10344:SF4">
    <property type="entry name" value="UMP-CMP KINASE 2, MITOCHONDRIAL"/>
    <property type="match status" value="1"/>
</dbReference>
<dbReference type="Pfam" id="PF02223">
    <property type="entry name" value="Thymidylate_kin"/>
    <property type="match status" value="1"/>
</dbReference>
<evidence type="ECO:0000256" key="11">
    <source>
        <dbReference type="ARBA" id="ARBA00057735"/>
    </source>
</evidence>
<dbReference type="InterPro" id="IPR018094">
    <property type="entry name" value="Thymidylate_kinase"/>
</dbReference>
<comment type="caution">
    <text evidence="14">The sequence shown here is derived from an EMBL/GenBank/DDBJ whole genome shotgun (WGS) entry which is preliminary data.</text>
</comment>
<protein>
    <recommendedName>
        <fullName evidence="3 12">Thymidylate kinase</fullName>
        <ecNumber evidence="2 12">2.7.4.9</ecNumber>
    </recommendedName>
    <alternativeName>
        <fullName evidence="9 12">dTMP kinase</fullName>
    </alternativeName>
</protein>
<dbReference type="GO" id="GO:0004798">
    <property type="term" value="F:dTMP kinase activity"/>
    <property type="evidence" value="ECO:0007669"/>
    <property type="project" value="UniProtKB-UniRule"/>
</dbReference>
<evidence type="ECO:0000256" key="8">
    <source>
        <dbReference type="ARBA" id="ARBA00022840"/>
    </source>
</evidence>
<keyword evidence="8 12" id="KW-0067">ATP-binding</keyword>
<dbReference type="HAMAP" id="MF_00165">
    <property type="entry name" value="Thymidylate_kinase"/>
    <property type="match status" value="1"/>
</dbReference>
<dbReference type="OrthoDB" id="9774907at2"/>
<dbReference type="GO" id="GO:0005524">
    <property type="term" value="F:ATP binding"/>
    <property type="evidence" value="ECO:0007669"/>
    <property type="project" value="UniProtKB-UniRule"/>
</dbReference>
<evidence type="ECO:0000256" key="4">
    <source>
        <dbReference type="ARBA" id="ARBA00022679"/>
    </source>
</evidence>
<comment type="catalytic activity">
    <reaction evidence="10 12">
        <text>dTMP + ATP = dTDP + ADP</text>
        <dbReference type="Rhea" id="RHEA:13517"/>
        <dbReference type="ChEBI" id="CHEBI:30616"/>
        <dbReference type="ChEBI" id="CHEBI:58369"/>
        <dbReference type="ChEBI" id="CHEBI:63528"/>
        <dbReference type="ChEBI" id="CHEBI:456216"/>
        <dbReference type="EC" id="2.7.4.9"/>
    </reaction>
</comment>
<dbReference type="RefSeq" id="WP_103717099.1">
    <property type="nucleotide sequence ID" value="NZ_PQFZ01000002.1"/>
</dbReference>
<dbReference type="InterPro" id="IPR039430">
    <property type="entry name" value="Thymidylate_kin-like_dom"/>
</dbReference>
<dbReference type="EC" id="2.7.4.9" evidence="2 12"/>
<accession>A0A2S4MKT7</accession>
<dbReference type="CDD" id="cd01672">
    <property type="entry name" value="TMPK"/>
    <property type="match status" value="1"/>
</dbReference>
<dbReference type="GO" id="GO:0006235">
    <property type="term" value="P:dTTP biosynthetic process"/>
    <property type="evidence" value="ECO:0007669"/>
    <property type="project" value="UniProtKB-UniRule"/>
</dbReference>
<dbReference type="PROSITE" id="PS01331">
    <property type="entry name" value="THYMIDYLATE_KINASE"/>
    <property type="match status" value="1"/>
</dbReference>
<dbReference type="GO" id="GO:0006227">
    <property type="term" value="P:dUDP biosynthetic process"/>
    <property type="evidence" value="ECO:0007669"/>
    <property type="project" value="TreeGrafter"/>
</dbReference>
<keyword evidence="15" id="KW-1185">Reference proteome</keyword>
<dbReference type="PANTHER" id="PTHR10344">
    <property type="entry name" value="THYMIDYLATE KINASE"/>
    <property type="match status" value="1"/>
</dbReference>
<reference evidence="14 15" key="1">
    <citation type="submission" date="2018-01" db="EMBL/GenBank/DDBJ databases">
        <title>Genomic Encyclopedia of Type Strains, Phase III (KMG-III): the genomes of soil and plant-associated and newly described type strains.</title>
        <authorList>
            <person name="Whitman W."/>
        </authorList>
    </citation>
    <scope>NUCLEOTIDE SEQUENCE [LARGE SCALE GENOMIC DNA]</scope>
    <source>
        <strain evidence="14 15">1131</strain>
    </source>
</reference>
<keyword evidence="4 12" id="KW-0808">Transferase</keyword>
<dbReference type="AlphaFoldDB" id="A0A2S4MKT7"/>
<dbReference type="InterPro" id="IPR027417">
    <property type="entry name" value="P-loop_NTPase"/>
</dbReference>
<evidence type="ECO:0000256" key="12">
    <source>
        <dbReference type="HAMAP-Rule" id="MF_00165"/>
    </source>
</evidence>
<evidence type="ECO:0000256" key="7">
    <source>
        <dbReference type="ARBA" id="ARBA00022777"/>
    </source>
</evidence>
<dbReference type="InterPro" id="IPR018095">
    <property type="entry name" value="Thymidylate_kin_CS"/>
</dbReference>
<dbReference type="Gene3D" id="3.40.50.300">
    <property type="entry name" value="P-loop containing nucleotide triphosphate hydrolases"/>
    <property type="match status" value="1"/>
</dbReference>
<keyword evidence="6 12" id="KW-0547">Nucleotide-binding</keyword>
<evidence type="ECO:0000313" key="15">
    <source>
        <dbReference type="Proteomes" id="UP000236919"/>
    </source>
</evidence>
<evidence type="ECO:0000256" key="5">
    <source>
        <dbReference type="ARBA" id="ARBA00022727"/>
    </source>
</evidence>
<dbReference type="NCBIfam" id="TIGR00041">
    <property type="entry name" value="DTMP_kinase"/>
    <property type="match status" value="1"/>
</dbReference>
<evidence type="ECO:0000256" key="6">
    <source>
        <dbReference type="ARBA" id="ARBA00022741"/>
    </source>
</evidence>
<dbReference type="GO" id="GO:0006233">
    <property type="term" value="P:dTDP biosynthetic process"/>
    <property type="evidence" value="ECO:0007669"/>
    <property type="project" value="InterPro"/>
</dbReference>
<sequence>MHKQSRHKQSRGFMIALEGVDGSGKSGLARSLSAALREAGHAVLATHEPGGTEAGAALRKILLASNAYDWTPTAELLLMNASRRQHIDQVILPALQAGKVVICDRFVGSTIAYQGAGRGLSEALILDLHRLTIEDLWPELTLVLDLDPKVALERSRTRLQQSQVDEGRFEALDLAFHRRVRQSFLDQAATLPAPYKVIDADRPPAIVEQEALSYVSGMLAERIA</sequence>
<dbReference type="EMBL" id="PQFZ01000002">
    <property type="protein sequence ID" value="POR55291.1"/>
    <property type="molecule type" value="Genomic_DNA"/>
</dbReference>
<evidence type="ECO:0000256" key="9">
    <source>
        <dbReference type="ARBA" id="ARBA00029962"/>
    </source>
</evidence>
<comment type="similarity">
    <text evidence="1 12">Belongs to the thymidylate kinase family.</text>
</comment>
<dbReference type="SUPFAM" id="SSF52540">
    <property type="entry name" value="P-loop containing nucleoside triphosphate hydrolases"/>
    <property type="match status" value="1"/>
</dbReference>